<protein>
    <submittedName>
        <fullName evidence="1">Uncharacterized protein</fullName>
    </submittedName>
</protein>
<comment type="caution">
    <text evidence="1">The sequence shown here is derived from an EMBL/GenBank/DDBJ whole genome shotgun (WGS) entry which is preliminary data.</text>
</comment>
<sequence length="104" mass="11065">MVSTIRSEIQAAIAASDKTIEPSPSLLVATPQEATESLRHSVHPILPKVKIQEDCGSSHSHALSLSVSHSRTPGLPPSLSLALLCLRDTHDPSLSGLLVQNQTR</sequence>
<dbReference type="Proteomes" id="UP001552299">
    <property type="component" value="Unassembled WGS sequence"/>
</dbReference>
<evidence type="ECO:0000313" key="1">
    <source>
        <dbReference type="EMBL" id="KAL0917808.1"/>
    </source>
</evidence>
<name>A0ABD0UYK8_DENTH</name>
<accession>A0ABD0UYK8</accession>
<dbReference type="AlphaFoldDB" id="A0ABD0UYK8"/>
<gene>
    <name evidence="1" type="ORF">M5K25_012900</name>
</gene>
<dbReference type="EMBL" id="JANQDX010000010">
    <property type="protein sequence ID" value="KAL0917808.1"/>
    <property type="molecule type" value="Genomic_DNA"/>
</dbReference>
<evidence type="ECO:0000313" key="2">
    <source>
        <dbReference type="Proteomes" id="UP001552299"/>
    </source>
</evidence>
<keyword evidence="2" id="KW-1185">Reference proteome</keyword>
<reference evidence="1 2" key="1">
    <citation type="journal article" date="2024" name="Plant Biotechnol. J.">
        <title>Dendrobium thyrsiflorum genome and its molecular insights into genes involved in important horticultural traits.</title>
        <authorList>
            <person name="Chen B."/>
            <person name="Wang J.Y."/>
            <person name="Zheng P.J."/>
            <person name="Li K.L."/>
            <person name="Liang Y.M."/>
            <person name="Chen X.F."/>
            <person name="Zhang C."/>
            <person name="Zhao X."/>
            <person name="He X."/>
            <person name="Zhang G.Q."/>
            <person name="Liu Z.J."/>
            <person name="Xu Q."/>
        </authorList>
    </citation>
    <scope>NUCLEOTIDE SEQUENCE [LARGE SCALE GENOMIC DNA]</scope>
    <source>
        <strain evidence="1">GZMU011</strain>
    </source>
</reference>
<proteinExistence type="predicted"/>
<organism evidence="1 2">
    <name type="scientific">Dendrobium thyrsiflorum</name>
    <name type="common">Pinecone-like raceme dendrobium</name>
    <name type="synonym">Orchid</name>
    <dbReference type="NCBI Taxonomy" id="117978"/>
    <lineage>
        <taxon>Eukaryota</taxon>
        <taxon>Viridiplantae</taxon>
        <taxon>Streptophyta</taxon>
        <taxon>Embryophyta</taxon>
        <taxon>Tracheophyta</taxon>
        <taxon>Spermatophyta</taxon>
        <taxon>Magnoliopsida</taxon>
        <taxon>Liliopsida</taxon>
        <taxon>Asparagales</taxon>
        <taxon>Orchidaceae</taxon>
        <taxon>Epidendroideae</taxon>
        <taxon>Malaxideae</taxon>
        <taxon>Dendrobiinae</taxon>
        <taxon>Dendrobium</taxon>
    </lineage>
</organism>